<protein>
    <submittedName>
        <fullName evidence="1">Uncharacterized protein</fullName>
    </submittedName>
</protein>
<proteinExistence type="predicted"/>
<organism evidence="1 2">
    <name type="scientific">Scleroderma citrinum Foug A</name>
    <dbReference type="NCBI Taxonomy" id="1036808"/>
    <lineage>
        <taxon>Eukaryota</taxon>
        <taxon>Fungi</taxon>
        <taxon>Dikarya</taxon>
        <taxon>Basidiomycota</taxon>
        <taxon>Agaricomycotina</taxon>
        <taxon>Agaricomycetes</taxon>
        <taxon>Agaricomycetidae</taxon>
        <taxon>Boletales</taxon>
        <taxon>Sclerodermatineae</taxon>
        <taxon>Sclerodermataceae</taxon>
        <taxon>Scleroderma</taxon>
    </lineage>
</organism>
<reference evidence="1 2" key="1">
    <citation type="submission" date="2014-04" db="EMBL/GenBank/DDBJ databases">
        <authorList>
            <consortium name="DOE Joint Genome Institute"/>
            <person name="Kuo A."/>
            <person name="Kohler A."/>
            <person name="Nagy L.G."/>
            <person name="Floudas D."/>
            <person name="Copeland A."/>
            <person name="Barry K.W."/>
            <person name="Cichocki N."/>
            <person name="Veneault-Fourrey C."/>
            <person name="LaButti K."/>
            <person name="Lindquist E.A."/>
            <person name="Lipzen A."/>
            <person name="Lundell T."/>
            <person name="Morin E."/>
            <person name="Murat C."/>
            <person name="Sun H."/>
            <person name="Tunlid A."/>
            <person name="Henrissat B."/>
            <person name="Grigoriev I.V."/>
            <person name="Hibbett D.S."/>
            <person name="Martin F."/>
            <person name="Nordberg H.P."/>
            <person name="Cantor M.N."/>
            <person name="Hua S.X."/>
        </authorList>
    </citation>
    <scope>NUCLEOTIDE SEQUENCE [LARGE SCALE GENOMIC DNA]</scope>
    <source>
        <strain evidence="1 2">Foug A</strain>
    </source>
</reference>
<keyword evidence="2" id="KW-1185">Reference proteome</keyword>
<dbReference type="EMBL" id="KN822156">
    <property type="protein sequence ID" value="KIM54377.1"/>
    <property type="molecule type" value="Genomic_DNA"/>
</dbReference>
<dbReference type="HOGENOM" id="CLU_2543920_0_0_1"/>
<gene>
    <name evidence="1" type="ORF">SCLCIDRAFT_1222081</name>
</gene>
<dbReference type="InParanoid" id="A0A0C2ZP39"/>
<sequence>MITEHPQSASPTGPGGCPPWRVLVLHDITTPLLTHLHDTPVAIRRCFSVPTSALRNSAQLTGMHLMSMPHGRGEKGGAVSACP</sequence>
<name>A0A0C2ZP39_9AGAM</name>
<evidence type="ECO:0000313" key="2">
    <source>
        <dbReference type="Proteomes" id="UP000053989"/>
    </source>
</evidence>
<accession>A0A0C2ZP39</accession>
<evidence type="ECO:0000313" key="1">
    <source>
        <dbReference type="EMBL" id="KIM54377.1"/>
    </source>
</evidence>
<reference evidence="2" key="2">
    <citation type="submission" date="2015-01" db="EMBL/GenBank/DDBJ databases">
        <title>Evolutionary Origins and Diversification of the Mycorrhizal Mutualists.</title>
        <authorList>
            <consortium name="DOE Joint Genome Institute"/>
            <consortium name="Mycorrhizal Genomics Consortium"/>
            <person name="Kohler A."/>
            <person name="Kuo A."/>
            <person name="Nagy L.G."/>
            <person name="Floudas D."/>
            <person name="Copeland A."/>
            <person name="Barry K.W."/>
            <person name="Cichocki N."/>
            <person name="Veneault-Fourrey C."/>
            <person name="LaButti K."/>
            <person name="Lindquist E.A."/>
            <person name="Lipzen A."/>
            <person name="Lundell T."/>
            <person name="Morin E."/>
            <person name="Murat C."/>
            <person name="Riley R."/>
            <person name="Ohm R."/>
            <person name="Sun H."/>
            <person name="Tunlid A."/>
            <person name="Henrissat B."/>
            <person name="Grigoriev I.V."/>
            <person name="Hibbett D.S."/>
            <person name="Martin F."/>
        </authorList>
    </citation>
    <scope>NUCLEOTIDE SEQUENCE [LARGE SCALE GENOMIC DNA]</scope>
    <source>
        <strain evidence="2">Foug A</strain>
    </source>
</reference>
<dbReference type="Proteomes" id="UP000053989">
    <property type="component" value="Unassembled WGS sequence"/>
</dbReference>
<dbReference type="AlphaFoldDB" id="A0A0C2ZP39"/>